<evidence type="ECO:0000313" key="4">
    <source>
        <dbReference type="EMBL" id="TEB36195.1"/>
    </source>
</evidence>
<dbReference type="GO" id="GO:0005737">
    <property type="term" value="C:cytoplasm"/>
    <property type="evidence" value="ECO:0007669"/>
    <property type="project" value="TreeGrafter"/>
</dbReference>
<keyword evidence="2" id="KW-0808">Transferase</keyword>
<feature type="domain" description="Methyltransferase type 11" evidence="3">
    <location>
        <begin position="62"/>
        <end position="144"/>
    </location>
</feature>
<dbReference type="Gene3D" id="3.40.50.150">
    <property type="entry name" value="Vaccinia Virus protein VP39"/>
    <property type="match status" value="1"/>
</dbReference>
<evidence type="ECO:0000256" key="1">
    <source>
        <dbReference type="ARBA" id="ARBA00022603"/>
    </source>
</evidence>
<reference evidence="4 5" key="1">
    <citation type="journal article" date="2019" name="Nat. Ecol. Evol.">
        <title>Megaphylogeny resolves global patterns of mushroom evolution.</title>
        <authorList>
            <person name="Varga T."/>
            <person name="Krizsan K."/>
            <person name="Foldi C."/>
            <person name="Dima B."/>
            <person name="Sanchez-Garcia M."/>
            <person name="Sanchez-Ramirez S."/>
            <person name="Szollosi G.J."/>
            <person name="Szarkandi J.G."/>
            <person name="Papp V."/>
            <person name="Albert L."/>
            <person name="Andreopoulos W."/>
            <person name="Angelini C."/>
            <person name="Antonin V."/>
            <person name="Barry K.W."/>
            <person name="Bougher N.L."/>
            <person name="Buchanan P."/>
            <person name="Buyck B."/>
            <person name="Bense V."/>
            <person name="Catcheside P."/>
            <person name="Chovatia M."/>
            <person name="Cooper J."/>
            <person name="Damon W."/>
            <person name="Desjardin D."/>
            <person name="Finy P."/>
            <person name="Geml J."/>
            <person name="Haridas S."/>
            <person name="Hughes K."/>
            <person name="Justo A."/>
            <person name="Karasinski D."/>
            <person name="Kautmanova I."/>
            <person name="Kiss B."/>
            <person name="Kocsube S."/>
            <person name="Kotiranta H."/>
            <person name="LaButti K.M."/>
            <person name="Lechner B.E."/>
            <person name="Liimatainen K."/>
            <person name="Lipzen A."/>
            <person name="Lukacs Z."/>
            <person name="Mihaltcheva S."/>
            <person name="Morgado L.N."/>
            <person name="Niskanen T."/>
            <person name="Noordeloos M.E."/>
            <person name="Ohm R.A."/>
            <person name="Ortiz-Santana B."/>
            <person name="Ovrebo C."/>
            <person name="Racz N."/>
            <person name="Riley R."/>
            <person name="Savchenko A."/>
            <person name="Shiryaev A."/>
            <person name="Soop K."/>
            <person name="Spirin V."/>
            <person name="Szebenyi C."/>
            <person name="Tomsovsky M."/>
            <person name="Tulloss R.E."/>
            <person name="Uehling J."/>
            <person name="Grigoriev I.V."/>
            <person name="Vagvolgyi C."/>
            <person name="Papp T."/>
            <person name="Martin F.M."/>
            <person name="Miettinen O."/>
            <person name="Hibbett D.S."/>
            <person name="Nagy L.G."/>
        </authorList>
    </citation>
    <scope>NUCLEOTIDE SEQUENCE [LARGE SCALE GENOMIC DNA]</scope>
    <source>
        <strain evidence="4 5">FP101781</strain>
    </source>
</reference>
<keyword evidence="5" id="KW-1185">Reference proteome</keyword>
<dbReference type="PROSITE" id="PS50890">
    <property type="entry name" value="PUA"/>
    <property type="match status" value="1"/>
</dbReference>
<dbReference type="Pfam" id="PF08241">
    <property type="entry name" value="Methyltransf_11"/>
    <property type="match status" value="1"/>
</dbReference>
<evidence type="ECO:0000313" key="5">
    <source>
        <dbReference type="Proteomes" id="UP000298030"/>
    </source>
</evidence>
<dbReference type="Proteomes" id="UP000298030">
    <property type="component" value="Unassembled WGS sequence"/>
</dbReference>
<dbReference type="GO" id="GO:0005634">
    <property type="term" value="C:nucleus"/>
    <property type="evidence" value="ECO:0007669"/>
    <property type="project" value="TreeGrafter"/>
</dbReference>
<gene>
    <name evidence="4" type="ORF">FA13DRAFT_1727764</name>
</gene>
<keyword evidence="1" id="KW-0489">Methyltransferase</keyword>
<dbReference type="GO" id="GO:0030488">
    <property type="term" value="P:tRNA methylation"/>
    <property type="evidence" value="ECO:0007669"/>
    <property type="project" value="TreeGrafter"/>
</dbReference>
<dbReference type="InterPro" id="IPR029063">
    <property type="entry name" value="SAM-dependent_MTases_sf"/>
</dbReference>
<dbReference type="EMBL" id="QPFP01000006">
    <property type="protein sequence ID" value="TEB36195.1"/>
    <property type="molecule type" value="Genomic_DNA"/>
</dbReference>
<organism evidence="4 5">
    <name type="scientific">Coprinellus micaceus</name>
    <name type="common">Glistening ink-cap mushroom</name>
    <name type="synonym">Coprinus micaceus</name>
    <dbReference type="NCBI Taxonomy" id="71717"/>
    <lineage>
        <taxon>Eukaryota</taxon>
        <taxon>Fungi</taxon>
        <taxon>Dikarya</taxon>
        <taxon>Basidiomycota</taxon>
        <taxon>Agaricomycotina</taxon>
        <taxon>Agaricomycetes</taxon>
        <taxon>Agaricomycetidae</taxon>
        <taxon>Agaricales</taxon>
        <taxon>Agaricineae</taxon>
        <taxon>Psathyrellaceae</taxon>
        <taxon>Coprinellus</taxon>
    </lineage>
</organism>
<name>A0A4Y7TPS1_COPMI</name>
<comment type="caution">
    <text evidence="4">The sequence shown here is derived from an EMBL/GenBank/DDBJ whole genome shotgun (WGS) entry which is preliminary data.</text>
</comment>
<proteinExistence type="predicted"/>
<dbReference type="InterPro" id="IPR051422">
    <property type="entry name" value="AlkB_tRNA_MeTrf/Diox"/>
</dbReference>
<dbReference type="STRING" id="71717.A0A4Y7TPS1"/>
<dbReference type="AlphaFoldDB" id="A0A4Y7TPS1"/>
<dbReference type="GO" id="GO:0008757">
    <property type="term" value="F:S-adenosylmethionine-dependent methyltransferase activity"/>
    <property type="evidence" value="ECO:0007669"/>
    <property type="project" value="InterPro"/>
</dbReference>
<evidence type="ECO:0000256" key="2">
    <source>
        <dbReference type="ARBA" id="ARBA00022679"/>
    </source>
</evidence>
<dbReference type="OrthoDB" id="271595at2759"/>
<dbReference type="PANTHER" id="PTHR13069">
    <property type="entry name" value="ALKYLATED DNA REPAIR PROTEIN ALKB HOMOLOG 8"/>
    <property type="match status" value="1"/>
</dbReference>
<dbReference type="GO" id="GO:0002098">
    <property type="term" value="P:tRNA wobble uridine modification"/>
    <property type="evidence" value="ECO:0007669"/>
    <property type="project" value="TreeGrafter"/>
</dbReference>
<evidence type="ECO:0000259" key="3">
    <source>
        <dbReference type="Pfam" id="PF08241"/>
    </source>
</evidence>
<dbReference type="GO" id="GO:0000049">
    <property type="term" value="F:tRNA binding"/>
    <property type="evidence" value="ECO:0007669"/>
    <property type="project" value="TreeGrafter"/>
</dbReference>
<accession>A0A4Y7TPS1</accession>
<dbReference type="InterPro" id="IPR013216">
    <property type="entry name" value="Methyltransf_11"/>
</dbReference>
<protein>
    <recommendedName>
        <fullName evidence="3">Methyltransferase type 11 domain-containing protein</fullName>
    </recommendedName>
</protein>
<dbReference type="SUPFAM" id="SSF53335">
    <property type="entry name" value="S-adenosyl-L-methionine-dependent methyltransferases"/>
    <property type="match status" value="1"/>
</dbReference>
<dbReference type="CDD" id="cd02440">
    <property type="entry name" value="AdoMet_MTases"/>
    <property type="match status" value="1"/>
</dbReference>
<sequence length="279" mass="31338">MAPKKLEPVHIEASEDPASFEARNVHEIYDAIAAHFSSTRYKPWPIIAKFLSDLPTGCVGFDSGTGNGKYLPLPSDRPGAIWTIGMDRSRNLLEIARHAGSAPERPRVYREVIWGNVLDNGWRPGAFDYAISIATIHHLATPERRKLAVQRLIQAVAPVCGRILIYVWAIEQDELSKRKVVDEEEAEKIENGKDVMVPWVLSKNLAPKPVEDTERPEVYNRYYHMFANGELALLAEDAAEGLGLRVGAPTHGQSGQGVEIVQDGWERSNYYVELRRWSI</sequence>
<dbReference type="GO" id="GO:0106335">
    <property type="term" value="F:tRNA (5-carboxymethyluridine(34)-5-O)-methyltransferase activity"/>
    <property type="evidence" value="ECO:0007669"/>
    <property type="project" value="TreeGrafter"/>
</dbReference>
<dbReference type="PANTHER" id="PTHR13069:SF21">
    <property type="entry name" value="ALKYLATED DNA REPAIR PROTEIN ALKB HOMOLOG 8"/>
    <property type="match status" value="1"/>
</dbReference>